<dbReference type="RefSeq" id="XP_032818809.1">
    <property type="nucleotide sequence ID" value="XM_032962918.1"/>
</dbReference>
<dbReference type="GO" id="GO:0005829">
    <property type="term" value="C:cytosol"/>
    <property type="evidence" value="ECO:0007669"/>
    <property type="project" value="TreeGrafter"/>
</dbReference>
<dbReference type="GO" id="GO:0008287">
    <property type="term" value="C:protein serine/threonine phosphatase complex"/>
    <property type="evidence" value="ECO:0007669"/>
    <property type="project" value="TreeGrafter"/>
</dbReference>
<dbReference type="InterPro" id="IPR011989">
    <property type="entry name" value="ARM-like"/>
</dbReference>
<feature type="compositionally biased region" description="Polar residues" evidence="2">
    <location>
        <begin position="891"/>
        <end position="901"/>
    </location>
</feature>
<keyword evidence="3" id="KW-1185">Reference proteome</keyword>
<dbReference type="PANTHER" id="PTHR21467:SF0">
    <property type="entry name" value="SERINE_THREONINE-PROTEIN PHOSPHATASE 4 REGULATORY SUBUNIT 4"/>
    <property type="match status" value="1"/>
</dbReference>
<feature type="compositionally biased region" description="Basic and acidic residues" evidence="2">
    <location>
        <begin position="752"/>
        <end position="762"/>
    </location>
</feature>
<dbReference type="AlphaFoldDB" id="A0AAJ7X280"/>
<dbReference type="Proteomes" id="UP001318040">
    <property type="component" value="Chromosome 29"/>
</dbReference>
<dbReference type="PANTHER" id="PTHR21467">
    <property type="entry name" value="PROTEIN PHOSPHATASE 4 REGULATORY SUBUNIT 4 PPP4R4"/>
    <property type="match status" value="1"/>
</dbReference>
<dbReference type="Gene3D" id="1.25.10.10">
    <property type="entry name" value="Leucine-rich Repeat Variant"/>
    <property type="match status" value="1"/>
</dbReference>
<evidence type="ECO:0000313" key="3">
    <source>
        <dbReference type="Proteomes" id="UP001318040"/>
    </source>
</evidence>
<dbReference type="GO" id="GO:0019888">
    <property type="term" value="F:protein phosphatase regulator activity"/>
    <property type="evidence" value="ECO:0007669"/>
    <property type="project" value="TreeGrafter"/>
</dbReference>
<proteinExistence type="predicted"/>
<dbReference type="KEGG" id="pmrn:116947321"/>
<dbReference type="CTD" id="57718"/>
<reference evidence="4" key="1">
    <citation type="submission" date="2025-08" db="UniProtKB">
        <authorList>
            <consortium name="RefSeq"/>
        </authorList>
    </citation>
    <scope>IDENTIFICATION</scope>
    <source>
        <tissue evidence="4">Sperm</tissue>
    </source>
</reference>
<feature type="repeat" description="HEAT" evidence="1">
    <location>
        <begin position="234"/>
        <end position="270"/>
    </location>
</feature>
<evidence type="ECO:0000313" key="4">
    <source>
        <dbReference type="RefSeq" id="XP_032818809.1"/>
    </source>
</evidence>
<protein>
    <submittedName>
        <fullName evidence="4">Serine/threonine-protein phosphatase 4 regulatory subunit 4 isoform X1</fullName>
    </submittedName>
</protein>
<dbReference type="GeneID" id="116947321"/>
<feature type="compositionally biased region" description="Basic and acidic residues" evidence="2">
    <location>
        <begin position="774"/>
        <end position="783"/>
    </location>
</feature>
<dbReference type="InterPro" id="IPR021133">
    <property type="entry name" value="HEAT_type_2"/>
</dbReference>
<dbReference type="InterPro" id="IPR039918">
    <property type="entry name" value="PPP4R4"/>
</dbReference>
<name>A0AAJ7X280_PETMA</name>
<evidence type="ECO:0000256" key="2">
    <source>
        <dbReference type="SAM" id="MobiDB-lite"/>
    </source>
</evidence>
<dbReference type="SUPFAM" id="SSF48371">
    <property type="entry name" value="ARM repeat"/>
    <property type="match status" value="1"/>
</dbReference>
<gene>
    <name evidence="4" type="primary">PPP4R4</name>
</gene>
<feature type="repeat" description="HEAT" evidence="1">
    <location>
        <begin position="273"/>
        <end position="311"/>
    </location>
</feature>
<accession>A0AAJ7X280</accession>
<feature type="region of interest" description="Disordered" evidence="2">
    <location>
        <begin position="752"/>
        <end position="901"/>
    </location>
</feature>
<dbReference type="PROSITE" id="PS50077">
    <property type="entry name" value="HEAT_REPEAT"/>
    <property type="match status" value="2"/>
</dbReference>
<feature type="compositionally biased region" description="Pro residues" evidence="2">
    <location>
        <begin position="798"/>
        <end position="809"/>
    </location>
</feature>
<evidence type="ECO:0000256" key="1">
    <source>
        <dbReference type="PROSITE-ProRule" id="PRU00103"/>
    </source>
</evidence>
<sequence>MVVVVLGSLLTDKGLMKDLPRLVEKNTFTDMDLSAMNLMAQIEEDLQEFGIEKNVRPCLKTPEEIERLTVDEGLSDIERAVHLLSSGQDVQWISVACSLPELLQRSPAEALRRVLPKVREVLHVAGPETQLASAESFLASLRGGLVTPAVFAQGFLPAVLMNVEHRDPAVANAWLQTLLSAIEIMPKDLVKREVLGIATAKGQLSQAVPSRIVCCKILGKIATKFDAYTIGKEVLPLVRALCQDVELEVRATMCRQLESVARGLGLEQTRVAVLPELLELAADEEGGVRTAALETLTNAIAMLDSATCRHTVVPLVEGFCERALAGDENSMPSLALNFGRLCHSLSATLSEEQRWSLLEHYCRLSRAGAAVENGNGHSGGPGMEGPRRDADVHVGVAQQQQQLAPGASGERSARQAECRRHCAYNLPAMVQFAQPENFSSRLRAAFAAMCHDRDAGVRATVASSLLEVAKLLAPKVHLIHKELLSLLQDESLQVLDALVDNLTEVLLLVRRTSSHDNKAPPASELIAALLAAEARAGASLKWRLHERLVASLAGLPAVLSSDQLYYKFVPVAFRIIDTHRVLPVQQAAVRTLCTLIRHNRRHEQRQEMCDKLVAQLCRARSFRHRVLFLDACGYLMEHFSRAFLKRAFFTHAMALACDPVANVRMRLCSLLPRLKALLRLPGDHDLQQQLEAAIRRSLSQERDADALAAVRKAVLALDRIEVAVDSLHRKPCEEDLIDEQREQDENLLMEEQREREKQHADSKCSQQKPKGDKKKGAAQEARKIGKLSRSNSLSMQPPAQPVAPTPAPPVKGSRKSSVGSIGSAHSPVIGGRSQVPSLFPPLTENPGRPRSNSNPAANRSQAKPVTVGTTPSQSEKRAVVRDANQRKVTEKSSTATKKVKP</sequence>
<organism evidence="3 4">
    <name type="scientific">Petromyzon marinus</name>
    <name type="common">Sea lamprey</name>
    <dbReference type="NCBI Taxonomy" id="7757"/>
    <lineage>
        <taxon>Eukaryota</taxon>
        <taxon>Metazoa</taxon>
        <taxon>Chordata</taxon>
        <taxon>Craniata</taxon>
        <taxon>Vertebrata</taxon>
        <taxon>Cyclostomata</taxon>
        <taxon>Hyperoartia</taxon>
        <taxon>Petromyzontiformes</taxon>
        <taxon>Petromyzontidae</taxon>
        <taxon>Petromyzon</taxon>
    </lineage>
</organism>
<feature type="compositionally biased region" description="Basic and acidic residues" evidence="2">
    <location>
        <begin position="874"/>
        <end position="890"/>
    </location>
</feature>
<dbReference type="InterPro" id="IPR016024">
    <property type="entry name" value="ARM-type_fold"/>
</dbReference>
<feature type="compositionally biased region" description="Polar residues" evidence="2">
    <location>
        <begin position="850"/>
        <end position="873"/>
    </location>
</feature>